<accession>A0A6J4SPD6</accession>
<dbReference type="EMBL" id="CADCVT010000187">
    <property type="protein sequence ID" value="CAA9500608.1"/>
    <property type="molecule type" value="Genomic_DNA"/>
</dbReference>
<feature type="modified residue" description="N6-(pyridoxal phosphate)lysine" evidence="5">
    <location>
        <position position="54"/>
    </location>
</feature>
<dbReference type="PRINTS" id="PR01179">
    <property type="entry name" value="ODADCRBXLASE"/>
</dbReference>
<dbReference type="Gene3D" id="2.40.37.10">
    <property type="entry name" value="Lyase, Ornithine Decarboxylase, Chain A, domain 1"/>
    <property type="match status" value="1"/>
</dbReference>
<proteinExistence type="inferred from homology"/>
<evidence type="ECO:0000256" key="1">
    <source>
        <dbReference type="ARBA" id="ARBA00001933"/>
    </source>
</evidence>
<evidence type="ECO:0000256" key="6">
    <source>
        <dbReference type="RuleBase" id="RU003737"/>
    </source>
</evidence>
<dbReference type="InterPro" id="IPR000183">
    <property type="entry name" value="Orn/DAP/Arg_de-COase"/>
</dbReference>
<protein>
    <recommendedName>
        <fullName evidence="10">Diaminopimelate decarboxylase</fullName>
    </recommendedName>
</protein>
<dbReference type="InterPro" id="IPR022643">
    <property type="entry name" value="De-COase2_C"/>
</dbReference>
<dbReference type="Pfam" id="PF02784">
    <property type="entry name" value="Orn_Arg_deC_N"/>
    <property type="match status" value="1"/>
</dbReference>
<gene>
    <name evidence="9" type="ORF">AVDCRST_MAG85-1727</name>
</gene>
<evidence type="ECO:0000256" key="5">
    <source>
        <dbReference type="PIRSR" id="PIRSR600183-50"/>
    </source>
</evidence>
<keyword evidence="3 5" id="KW-0663">Pyridoxal phosphate</keyword>
<evidence type="ECO:0000256" key="4">
    <source>
        <dbReference type="ARBA" id="ARBA00023239"/>
    </source>
</evidence>
<dbReference type="PROSITE" id="PS00878">
    <property type="entry name" value="ODR_DC_2_1"/>
    <property type="match status" value="1"/>
</dbReference>
<dbReference type="GO" id="GO:0009089">
    <property type="term" value="P:lysine biosynthetic process via diaminopimelate"/>
    <property type="evidence" value="ECO:0007669"/>
    <property type="project" value="TreeGrafter"/>
</dbReference>
<evidence type="ECO:0000259" key="7">
    <source>
        <dbReference type="Pfam" id="PF00278"/>
    </source>
</evidence>
<evidence type="ECO:0008006" key="10">
    <source>
        <dbReference type="Google" id="ProtNLM"/>
    </source>
</evidence>
<keyword evidence="4" id="KW-0456">Lyase</keyword>
<name>A0A6J4SPD6_9ACTN</name>
<dbReference type="Pfam" id="PF00278">
    <property type="entry name" value="Orn_DAP_Arg_deC"/>
    <property type="match status" value="1"/>
</dbReference>
<dbReference type="InterPro" id="IPR022644">
    <property type="entry name" value="De-COase2_N"/>
</dbReference>
<dbReference type="Gene3D" id="3.20.20.10">
    <property type="entry name" value="Alanine racemase"/>
    <property type="match status" value="1"/>
</dbReference>
<feature type="domain" description="Orn/DAP/Arg decarboxylase 2 C-terminal" evidence="7">
    <location>
        <begin position="265"/>
        <end position="352"/>
    </location>
</feature>
<dbReference type="PANTHER" id="PTHR43727:SF2">
    <property type="entry name" value="GROUP IV DECARBOXYLASE"/>
    <property type="match status" value="1"/>
</dbReference>
<dbReference type="PANTHER" id="PTHR43727">
    <property type="entry name" value="DIAMINOPIMELATE DECARBOXYLASE"/>
    <property type="match status" value="1"/>
</dbReference>
<reference evidence="9" key="1">
    <citation type="submission" date="2020-02" db="EMBL/GenBank/DDBJ databases">
        <authorList>
            <person name="Meier V. D."/>
        </authorList>
    </citation>
    <scope>NUCLEOTIDE SEQUENCE</scope>
    <source>
        <strain evidence="9">AVDCRST_MAG85</strain>
    </source>
</reference>
<keyword evidence="2" id="KW-0210">Decarboxylase</keyword>
<comment type="cofactor">
    <cofactor evidence="1 5">
        <name>pyridoxal 5'-phosphate</name>
        <dbReference type="ChEBI" id="CHEBI:597326"/>
    </cofactor>
</comment>
<dbReference type="SUPFAM" id="SSF50621">
    <property type="entry name" value="Alanine racemase C-terminal domain-like"/>
    <property type="match status" value="1"/>
</dbReference>
<comment type="similarity">
    <text evidence="6">Belongs to the Orn/Lys/Arg decarboxylase class-II family.</text>
</comment>
<evidence type="ECO:0000313" key="9">
    <source>
        <dbReference type="EMBL" id="CAA9500608.1"/>
    </source>
</evidence>
<dbReference type="InterPro" id="IPR009006">
    <property type="entry name" value="Ala_racemase/Decarboxylase_C"/>
</dbReference>
<sequence>MAPPAASSPDWRALALEVDPPAIIYDASALEAAVEELHADLTVVPGAELAFAVKANRSPGVLRTLARAGVGADVASVPELRAAQAAGMRPIHATAPAFGAVDLKDLVAAGARPDLDGMTQLRTWSTAFPDDRQIGLRIRAPVPPVEREHDGGRRWSRFGVDVADPALHEALAELGLEVVQLHIHAGEMANPERVALIGEVLEAATQLFPGTMLLNVGGGLAALYGDDERVGSAWTALGASVARIGAQLGRAPRVVVEPGMLVAAMAGVLVTEVRAVETPRGAEAATVTVDASAWALMPWSVARVLDAVPERSEAPSLVDVAGSSCYERDWLVIGARCPLPRPGDRLVISAAGAYVTSMARNVHGVPLPDEWILDGGRLERATFT</sequence>
<dbReference type="GO" id="GO:0008836">
    <property type="term" value="F:diaminopimelate decarboxylase activity"/>
    <property type="evidence" value="ECO:0007669"/>
    <property type="project" value="TreeGrafter"/>
</dbReference>
<evidence type="ECO:0000259" key="8">
    <source>
        <dbReference type="Pfam" id="PF02784"/>
    </source>
</evidence>
<dbReference type="AlphaFoldDB" id="A0A6J4SPD6"/>
<evidence type="ECO:0000256" key="2">
    <source>
        <dbReference type="ARBA" id="ARBA00022793"/>
    </source>
</evidence>
<feature type="active site" description="Proton donor" evidence="5">
    <location>
        <position position="325"/>
    </location>
</feature>
<evidence type="ECO:0000256" key="3">
    <source>
        <dbReference type="ARBA" id="ARBA00022898"/>
    </source>
</evidence>
<feature type="domain" description="Orn/DAP/Arg decarboxylase 2 N-terminal" evidence="8">
    <location>
        <begin position="41"/>
        <end position="264"/>
    </location>
</feature>
<dbReference type="SUPFAM" id="SSF51419">
    <property type="entry name" value="PLP-binding barrel"/>
    <property type="match status" value="1"/>
</dbReference>
<organism evidence="9">
    <name type="scientific">uncultured Solirubrobacteraceae bacterium</name>
    <dbReference type="NCBI Taxonomy" id="1162706"/>
    <lineage>
        <taxon>Bacteria</taxon>
        <taxon>Bacillati</taxon>
        <taxon>Actinomycetota</taxon>
        <taxon>Thermoleophilia</taxon>
        <taxon>Solirubrobacterales</taxon>
        <taxon>Solirubrobacteraceae</taxon>
        <taxon>environmental samples</taxon>
    </lineage>
</organism>
<dbReference type="InterPro" id="IPR022653">
    <property type="entry name" value="De-COase2_pyr-phos_BS"/>
</dbReference>
<dbReference type="InterPro" id="IPR029066">
    <property type="entry name" value="PLP-binding_barrel"/>
</dbReference>